<comment type="similarity">
    <text evidence="1">Belongs to the bacterial solute-binding protein 5 family.</text>
</comment>
<dbReference type="CDD" id="cd08494">
    <property type="entry name" value="PBP2_NikA_DppA_OppA_like_6"/>
    <property type="match status" value="1"/>
</dbReference>
<dbReference type="GO" id="GO:1904680">
    <property type="term" value="F:peptide transmembrane transporter activity"/>
    <property type="evidence" value="ECO:0007669"/>
    <property type="project" value="TreeGrafter"/>
</dbReference>
<dbReference type="Proteomes" id="UP001237156">
    <property type="component" value="Unassembled WGS sequence"/>
</dbReference>
<comment type="caution">
    <text evidence="5">The sequence shown here is derived from an EMBL/GenBank/DDBJ whole genome shotgun (WGS) entry which is preliminary data.</text>
</comment>
<evidence type="ECO:0000313" key="6">
    <source>
        <dbReference type="Proteomes" id="UP001237156"/>
    </source>
</evidence>
<dbReference type="PANTHER" id="PTHR30290:SF38">
    <property type="entry name" value="D,D-DIPEPTIDE-BINDING PERIPLASMIC PROTEIN DDPA-RELATED"/>
    <property type="match status" value="1"/>
</dbReference>
<dbReference type="PANTHER" id="PTHR30290">
    <property type="entry name" value="PERIPLASMIC BINDING COMPONENT OF ABC TRANSPORTER"/>
    <property type="match status" value="1"/>
</dbReference>
<dbReference type="PIRSF" id="PIRSF002741">
    <property type="entry name" value="MppA"/>
    <property type="match status" value="1"/>
</dbReference>
<evidence type="ECO:0000256" key="3">
    <source>
        <dbReference type="SAM" id="SignalP"/>
    </source>
</evidence>
<feature type="signal peptide" evidence="3">
    <location>
        <begin position="1"/>
        <end position="26"/>
    </location>
</feature>
<dbReference type="Gene3D" id="3.40.190.10">
    <property type="entry name" value="Periplasmic binding protein-like II"/>
    <property type="match status" value="1"/>
</dbReference>
<gene>
    <name evidence="5" type="ORF">QB898_13020</name>
</gene>
<dbReference type="SUPFAM" id="SSF53850">
    <property type="entry name" value="Periplasmic binding protein-like II"/>
    <property type="match status" value="1"/>
</dbReference>
<reference evidence="5 6" key="1">
    <citation type="submission" date="2023-04" db="EMBL/GenBank/DDBJ databases">
        <title>Ottowia paracancer sp. nov., isolated from human stomach.</title>
        <authorList>
            <person name="Song Y."/>
        </authorList>
    </citation>
    <scope>NUCLEOTIDE SEQUENCE [LARGE SCALE GENOMIC DNA]</scope>
    <source>
        <strain evidence="5 6">10c7w1</strain>
    </source>
</reference>
<proteinExistence type="inferred from homology"/>
<dbReference type="InterPro" id="IPR000914">
    <property type="entry name" value="SBP_5_dom"/>
</dbReference>
<dbReference type="AlphaFoldDB" id="A0AAW6RNT2"/>
<evidence type="ECO:0000313" key="5">
    <source>
        <dbReference type="EMBL" id="MDG9700607.1"/>
    </source>
</evidence>
<dbReference type="InterPro" id="IPR039424">
    <property type="entry name" value="SBP_5"/>
</dbReference>
<feature type="non-terminal residue" evidence="5">
    <location>
        <position position="475"/>
    </location>
</feature>
<protein>
    <submittedName>
        <fullName evidence="5">ABC transporter substrate-binding protein</fullName>
    </submittedName>
</protein>
<dbReference type="Gene3D" id="3.10.105.10">
    <property type="entry name" value="Dipeptide-binding Protein, Domain 3"/>
    <property type="match status" value="1"/>
</dbReference>
<dbReference type="EMBL" id="JARVII010000065">
    <property type="protein sequence ID" value="MDG9700607.1"/>
    <property type="molecule type" value="Genomic_DNA"/>
</dbReference>
<feature type="domain" description="Solute-binding protein family 5" evidence="4">
    <location>
        <begin position="74"/>
        <end position="401"/>
    </location>
</feature>
<dbReference type="GO" id="GO:0015833">
    <property type="term" value="P:peptide transport"/>
    <property type="evidence" value="ECO:0007669"/>
    <property type="project" value="TreeGrafter"/>
</dbReference>
<accession>A0AAW6RNT2</accession>
<name>A0AAW6RNT2_9BURK</name>
<dbReference type="Pfam" id="PF00496">
    <property type="entry name" value="SBP_bac_5"/>
    <property type="match status" value="1"/>
</dbReference>
<dbReference type="GO" id="GO:0030288">
    <property type="term" value="C:outer membrane-bounded periplasmic space"/>
    <property type="evidence" value="ECO:0007669"/>
    <property type="project" value="UniProtKB-ARBA"/>
</dbReference>
<evidence type="ECO:0000256" key="2">
    <source>
        <dbReference type="ARBA" id="ARBA00022729"/>
    </source>
</evidence>
<keyword evidence="2 3" id="KW-0732">Signal</keyword>
<dbReference type="GO" id="GO:0043190">
    <property type="term" value="C:ATP-binding cassette (ABC) transporter complex"/>
    <property type="evidence" value="ECO:0007669"/>
    <property type="project" value="InterPro"/>
</dbReference>
<evidence type="ECO:0000259" key="4">
    <source>
        <dbReference type="Pfam" id="PF00496"/>
    </source>
</evidence>
<dbReference type="InterPro" id="IPR030678">
    <property type="entry name" value="Peptide/Ni-bd"/>
</dbReference>
<feature type="chain" id="PRO_5043611025" evidence="3">
    <location>
        <begin position="27"/>
        <end position="475"/>
    </location>
</feature>
<sequence length="475" mass="51558">MTVSIRRRHFTLALPALAALAQPALARSPSSLTLGMTLEPPGLDPTAGAASAIAEIMLYNVFETLTKIRPDASVGPLLAQSWHSSPDLKQWTFHLRDNARFSNGAPLTAQTVQWAFTRAASEGSTNKDRRTFTAMRQIAAPDERTVRIELEQPDADLPFKLGQATAIIAEPGSAAGNATRPVGSGPYVLDKWQRGASLTLKAWPQWREAGAIAIGRAVFRFISDPAAQVAALLAGDVDAFVRMSERGAARLKADGRFALLQSGSRAKTIVAFNHRHAALRDVRVRRALCAAIDRQAVLQAGQNGLGTPIGSYYTPGSPGYVDLTGVNAYDPDKARQLLKEALPDGPLSLTLTLPPTPYARQGGEVVAAQLAQAGVRVKVQNVEWAQWLSHVYGQAQFDLTLISHVEPLDLGNWSKPGYYWGYENPAFNALYERLRASADEGERLKLLEQAQRLLAEDAAAIFLYQPHWLTAARKG</sequence>
<dbReference type="RefSeq" id="WP_279525293.1">
    <property type="nucleotide sequence ID" value="NZ_JARVII010000065.1"/>
</dbReference>
<keyword evidence="6" id="KW-1185">Reference proteome</keyword>
<organism evidence="5 6">
    <name type="scientific">Ottowia cancrivicina</name>
    <dbReference type="NCBI Taxonomy" id="3040346"/>
    <lineage>
        <taxon>Bacteria</taxon>
        <taxon>Pseudomonadati</taxon>
        <taxon>Pseudomonadota</taxon>
        <taxon>Betaproteobacteria</taxon>
        <taxon>Burkholderiales</taxon>
        <taxon>Comamonadaceae</taxon>
        <taxon>Ottowia</taxon>
    </lineage>
</organism>
<evidence type="ECO:0000256" key="1">
    <source>
        <dbReference type="ARBA" id="ARBA00005695"/>
    </source>
</evidence>